<dbReference type="KEGG" id="pfp:PFL1_06719"/>
<evidence type="ECO:0000313" key="2">
    <source>
        <dbReference type="Proteomes" id="UP000053664"/>
    </source>
</evidence>
<organism evidence="1 2">
    <name type="scientific">Pseudozyma flocculosa PF-1</name>
    <dbReference type="NCBI Taxonomy" id="1277687"/>
    <lineage>
        <taxon>Eukaryota</taxon>
        <taxon>Fungi</taxon>
        <taxon>Dikarya</taxon>
        <taxon>Basidiomycota</taxon>
        <taxon>Ustilaginomycotina</taxon>
        <taxon>Ustilaginomycetes</taxon>
        <taxon>Ustilaginales</taxon>
        <taxon>Ustilaginaceae</taxon>
        <taxon>Pseudozyma</taxon>
    </lineage>
</organism>
<gene>
    <name evidence="1" type="ORF">PFL1_06719</name>
</gene>
<sequence>MAQSDPLDAYGFLQGLRWSPPAYTHPTGDDRDAFLASLYASPWARTFTVLASSSPPVLELFTSIGLCLGGQDTLPLFARSTYGVAAMSHATASTSTFASAAEMRSRQLYDHARSSVYSLLGPGRRGQLALRQRCTIVSVAVLALLFDEIDRGVADDNLTLWRAATGLALDSDEAEDPNGSDGQTDAAERDCWQVLCRIVLWKEVLYRATRADGLEASLKPLFAKVRAWDRQDASGVPASCQRSGLTDMTPWSTDLLEILEDARLGRERRHMMARLRICRPPAPSRRLCHHDSDETPRSAALRRLLFDVVRLTVQQLVQGHQPPHSDVDFACLALGLEGFRLATTLQPLDLLNPSLDSQSIKVRTADFVEKPHHYFHLHLALPFFVAASLVRRRPTRAALLASLDRLAGSVQTRRRDRRTGPEGGSLHASLDRKRDSLACTQLVLEQMWETADQGEGQEHLGLHDWAKILDCCGLSRDKQVLLS</sequence>
<dbReference type="EMBL" id="KE361651">
    <property type="protein sequence ID" value="EPQ25725.1"/>
    <property type="molecule type" value="Genomic_DNA"/>
</dbReference>
<dbReference type="RefSeq" id="XP_007882456.1">
    <property type="nucleotide sequence ID" value="XM_007884265.1"/>
</dbReference>
<dbReference type="AlphaFoldDB" id="A0A061H1R1"/>
<dbReference type="HOGENOM" id="CLU_565149_0_0_1"/>
<protein>
    <recommendedName>
        <fullName evidence="3">Transcription factor domain-containing protein</fullName>
    </recommendedName>
</protein>
<evidence type="ECO:0000313" key="1">
    <source>
        <dbReference type="EMBL" id="EPQ25725.1"/>
    </source>
</evidence>
<proteinExistence type="predicted"/>
<dbReference type="GeneID" id="19320790"/>
<accession>A0A061H1R1</accession>
<evidence type="ECO:0008006" key="3">
    <source>
        <dbReference type="Google" id="ProtNLM"/>
    </source>
</evidence>
<reference evidence="1 2" key="1">
    <citation type="journal article" date="2013" name="Plant Cell">
        <title>The transition from a phytopathogenic smut ancestor to an anamorphic biocontrol agent deciphered by comparative whole-genome analysis.</title>
        <authorList>
            <person name="Lefebvre F."/>
            <person name="Joly D.L."/>
            <person name="Labbe C."/>
            <person name="Teichmann B."/>
            <person name="Linning R."/>
            <person name="Belzile F."/>
            <person name="Bakkeren G."/>
            <person name="Belanger R.R."/>
        </authorList>
    </citation>
    <scope>NUCLEOTIDE SEQUENCE [LARGE SCALE GENOMIC DNA]</scope>
    <source>
        <strain evidence="1 2">PF-1</strain>
    </source>
</reference>
<dbReference type="Proteomes" id="UP000053664">
    <property type="component" value="Unassembled WGS sequence"/>
</dbReference>
<name>A0A061H1R1_9BASI</name>